<name>A0A2B7YDS4_POLH7</name>
<keyword evidence="2" id="KW-1185">Reference proteome</keyword>
<gene>
    <name evidence="1" type="ORF">AJ80_03841</name>
</gene>
<accession>A0A2B7YDS4</accession>
<proteinExistence type="predicted"/>
<dbReference type="AlphaFoldDB" id="A0A2B7YDS4"/>
<sequence>MVSSILVRKIRAPVAFGRHRGNITANPIAVEVEYRAYLAEKLGNQALGKPMPYVSGCTRQGNI</sequence>
<comment type="caution">
    <text evidence="1">The sequence shown here is derived from an EMBL/GenBank/DDBJ whole genome shotgun (WGS) entry which is preliminary data.</text>
</comment>
<protein>
    <submittedName>
        <fullName evidence="1">Uncharacterized protein</fullName>
    </submittedName>
</protein>
<dbReference type="Proteomes" id="UP000224634">
    <property type="component" value="Unassembled WGS sequence"/>
</dbReference>
<evidence type="ECO:0000313" key="1">
    <source>
        <dbReference type="EMBL" id="PGH19686.1"/>
    </source>
</evidence>
<reference evidence="1 2" key="1">
    <citation type="submission" date="2017-10" db="EMBL/GenBank/DDBJ databases">
        <title>Comparative genomics in systemic dimorphic fungi from Ajellomycetaceae.</title>
        <authorList>
            <person name="Munoz J.F."/>
            <person name="Mcewen J.G."/>
            <person name="Clay O.K."/>
            <person name="Cuomo C.A."/>
        </authorList>
    </citation>
    <scope>NUCLEOTIDE SEQUENCE [LARGE SCALE GENOMIC DNA]</scope>
    <source>
        <strain evidence="1 2">UAMH7299</strain>
    </source>
</reference>
<organism evidence="1 2">
    <name type="scientific">Polytolypa hystricis (strain UAMH7299)</name>
    <dbReference type="NCBI Taxonomy" id="1447883"/>
    <lineage>
        <taxon>Eukaryota</taxon>
        <taxon>Fungi</taxon>
        <taxon>Dikarya</taxon>
        <taxon>Ascomycota</taxon>
        <taxon>Pezizomycotina</taxon>
        <taxon>Eurotiomycetes</taxon>
        <taxon>Eurotiomycetidae</taxon>
        <taxon>Onygenales</taxon>
        <taxon>Onygenales incertae sedis</taxon>
        <taxon>Polytolypa</taxon>
    </lineage>
</organism>
<evidence type="ECO:0000313" key="2">
    <source>
        <dbReference type="Proteomes" id="UP000224634"/>
    </source>
</evidence>
<dbReference type="EMBL" id="PDNA01000045">
    <property type="protein sequence ID" value="PGH19686.1"/>
    <property type="molecule type" value="Genomic_DNA"/>
</dbReference>